<evidence type="ECO:0000256" key="5">
    <source>
        <dbReference type="ARBA" id="ARBA00022679"/>
    </source>
</evidence>
<comment type="similarity">
    <text evidence="3 11">Belongs to the glycosyltransferase 10 family.</text>
</comment>
<dbReference type="AlphaFoldDB" id="A0A9Q1CA62"/>
<evidence type="ECO:0000313" key="14">
    <source>
        <dbReference type="EMBL" id="KAJ8040929.1"/>
    </source>
</evidence>
<dbReference type="GO" id="GO:0046920">
    <property type="term" value="F:alpha-(1-&gt;3)-fucosyltransferase activity"/>
    <property type="evidence" value="ECO:0007669"/>
    <property type="project" value="TreeGrafter"/>
</dbReference>
<dbReference type="EMBL" id="JAIZAY010000006">
    <property type="protein sequence ID" value="KAJ8040929.1"/>
    <property type="molecule type" value="Genomic_DNA"/>
</dbReference>
<reference evidence="14" key="1">
    <citation type="submission" date="2021-10" db="EMBL/GenBank/DDBJ databases">
        <title>Tropical sea cucumber genome reveals ecological adaptation and Cuvierian tubules defense mechanism.</title>
        <authorList>
            <person name="Chen T."/>
        </authorList>
    </citation>
    <scope>NUCLEOTIDE SEQUENCE</scope>
    <source>
        <strain evidence="14">Nanhai2018</strain>
        <tissue evidence="14">Muscle</tissue>
    </source>
</reference>
<keyword evidence="7" id="KW-0735">Signal-anchor</keyword>
<proteinExistence type="inferred from homology"/>
<keyword evidence="11" id="KW-0333">Golgi apparatus</keyword>
<evidence type="ECO:0000256" key="10">
    <source>
        <dbReference type="ARBA" id="ARBA00023180"/>
    </source>
</evidence>
<evidence type="ECO:0000256" key="9">
    <source>
        <dbReference type="ARBA" id="ARBA00023136"/>
    </source>
</evidence>
<keyword evidence="5 11" id="KW-0808">Transferase</keyword>
<keyword evidence="15" id="KW-1185">Reference proteome</keyword>
<organism evidence="14 15">
    <name type="scientific">Holothuria leucospilota</name>
    <name type="common">Black long sea cucumber</name>
    <name type="synonym">Mertensiothuria leucospilota</name>
    <dbReference type="NCBI Taxonomy" id="206669"/>
    <lineage>
        <taxon>Eukaryota</taxon>
        <taxon>Metazoa</taxon>
        <taxon>Echinodermata</taxon>
        <taxon>Eleutherozoa</taxon>
        <taxon>Echinozoa</taxon>
        <taxon>Holothuroidea</taxon>
        <taxon>Aspidochirotacea</taxon>
        <taxon>Aspidochirotida</taxon>
        <taxon>Holothuriidae</taxon>
        <taxon>Holothuria</taxon>
    </lineage>
</organism>
<dbReference type="InterPro" id="IPR055270">
    <property type="entry name" value="Glyco_tran_10_C"/>
</dbReference>
<name>A0A9Q1CA62_HOLLE</name>
<evidence type="ECO:0000256" key="1">
    <source>
        <dbReference type="ARBA" id="ARBA00004167"/>
    </source>
</evidence>
<keyword evidence="9 11" id="KW-0472">Membrane</keyword>
<keyword evidence="4 11" id="KW-0328">Glycosyltransferase</keyword>
<dbReference type="InterPro" id="IPR038577">
    <property type="entry name" value="GT10-like_C_sf"/>
</dbReference>
<comment type="caution">
    <text evidence="14">The sequence shown here is derived from an EMBL/GenBank/DDBJ whole genome shotgun (WGS) entry which is preliminary data.</text>
</comment>
<dbReference type="InterPro" id="IPR001503">
    <property type="entry name" value="Glyco_trans_10"/>
</dbReference>
<evidence type="ECO:0000256" key="3">
    <source>
        <dbReference type="ARBA" id="ARBA00008919"/>
    </source>
</evidence>
<gene>
    <name evidence="14" type="ORF">HOLleu_15380</name>
</gene>
<evidence type="ECO:0000256" key="11">
    <source>
        <dbReference type="RuleBase" id="RU003832"/>
    </source>
</evidence>
<evidence type="ECO:0000259" key="13">
    <source>
        <dbReference type="Pfam" id="PF17039"/>
    </source>
</evidence>
<dbReference type="PANTHER" id="PTHR11929:SF145">
    <property type="entry name" value="ALPHA-(1,3)-FUCOSYLTRANSFERASE FUT-1"/>
    <property type="match status" value="1"/>
</dbReference>
<dbReference type="Pfam" id="PF00852">
    <property type="entry name" value="Glyco_transf_10"/>
    <property type="match status" value="1"/>
</dbReference>
<feature type="domain" description="Fucosyltransferase N-terminal" evidence="13">
    <location>
        <begin position="70"/>
        <end position="172"/>
    </location>
</feature>
<evidence type="ECO:0000259" key="12">
    <source>
        <dbReference type="Pfam" id="PF00852"/>
    </source>
</evidence>
<dbReference type="OrthoDB" id="427096at2759"/>
<dbReference type="GO" id="GO:0032580">
    <property type="term" value="C:Golgi cisterna membrane"/>
    <property type="evidence" value="ECO:0007669"/>
    <property type="project" value="UniProtKB-SubCell"/>
</dbReference>
<protein>
    <recommendedName>
        <fullName evidence="11">Fucosyltransferase</fullName>
        <ecNumber evidence="11">2.4.1.-</ecNumber>
    </recommendedName>
</protein>
<dbReference type="InterPro" id="IPR031481">
    <property type="entry name" value="Glyco_tran_10_N"/>
</dbReference>
<evidence type="ECO:0000256" key="2">
    <source>
        <dbReference type="ARBA" id="ARBA00004922"/>
    </source>
</evidence>
<dbReference type="EC" id="2.4.1.-" evidence="11"/>
<dbReference type="Pfam" id="PF17039">
    <property type="entry name" value="Glyco_tran_10_N"/>
    <property type="match status" value="1"/>
</dbReference>
<evidence type="ECO:0000256" key="6">
    <source>
        <dbReference type="ARBA" id="ARBA00022692"/>
    </source>
</evidence>
<accession>A0A9Q1CA62</accession>
<evidence type="ECO:0000256" key="4">
    <source>
        <dbReference type="ARBA" id="ARBA00022676"/>
    </source>
</evidence>
<sequence>MKLAQRFLITTAVFSVGFLVFYFHWGNFLYDHEFPSKSGGAALNVRDYRGTSENATHVNGGHTVYKEIGVWATSSEGKWDGEFSCNESGTKVHVIQTTDYERLSHSNALFLIHSAAFSWTKLKRKRPPGQIWIYMSFESPLNSLNFNHDVLLNDVNWTFTYRFDATFPSPYGGYFTDKPTVLASDTTNWAKGKHGVVCAMVSHCTDGWGRMKMIHQLASYISTDIYGSCGSRSCPRDHSCNKMLSKYKFYLAFENSECNGYITEKFWHNALIYNLVPVVYGGTPADYEKVAPPNSFIHVKNFPSLKHLAEYLKLLDRNDELYNEYFDWKKKGRVEGNLLATYYEPNITMCRIMSRLLEVDKSPGDRSAKDVEEIYSYLHSCR</sequence>
<keyword evidence="8 11" id="KW-1133">Transmembrane helix</keyword>
<evidence type="ECO:0000256" key="7">
    <source>
        <dbReference type="ARBA" id="ARBA00022968"/>
    </source>
</evidence>
<dbReference type="Gene3D" id="3.40.50.11660">
    <property type="entry name" value="Glycosyl transferase family 10, C-terminal domain"/>
    <property type="match status" value="1"/>
</dbReference>
<dbReference type="PANTHER" id="PTHR11929">
    <property type="entry name" value="ALPHA- 1,3 -FUCOSYLTRANSFERASE"/>
    <property type="match status" value="1"/>
</dbReference>
<feature type="domain" description="Fucosyltransferase C-terminal" evidence="12">
    <location>
        <begin position="191"/>
        <end position="361"/>
    </location>
</feature>
<evidence type="ECO:0000313" key="15">
    <source>
        <dbReference type="Proteomes" id="UP001152320"/>
    </source>
</evidence>
<comment type="subcellular location">
    <subcellularLocation>
        <location evidence="11">Golgi apparatus</location>
        <location evidence="11">Golgi stack membrane</location>
        <topology evidence="11">Single-pass type II membrane protein</topology>
    </subcellularLocation>
    <subcellularLocation>
        <location evidence="1">Membrane</location>
        <topology evidence="1">Single-pass membrane protein</topology>
    </subcellularLocation>
</comment>
<keyword evidence="6 11" id="KW-0812">Transmembrane</keyword>
<comment type="pathway">
    <text evidence="2">Protein modification; protein glycosylation.</text>
</comment>
<keyword evidence="10" id="KW-0325">Glycoprotein</keyword>
<dbReference type="SUPFAM" id="SSF53756">
    <property type="entry name" value="UDP-Glycosyltransferase/glycogen phosphorylase"/>
    <property type="match status" value="1"/>
</dbReference>
<feature type="transmembrane region" description="Helical" evidence="11">
    <location>
        <begin position="7"/>
        <end position="25"/>
    </location>
</feature>
<dbReference type="FunFam" id="3.40.50.11660:FF:000004">
    <property type="entry name" value="Glycoprotein 3-alpha-L-fucosyltransferase A"/>
    <property type="match status" value="1"/>
</dbReference>
<evidence type="ECO:0000256" key="8">
    <source>
        <dbReference type="ARBA" id="ARBA00022989"/>
    </source>
</evidence>
<dbReference type="Proteomes" id="UP001152320">
    <property type="component" value="Chromosome 6"/>
</dbReference>